<dbReference type="PROSITE" id="PS50022">
    <property type="entry name" value="FA58C_3"/>
    <property type="match status" value="1"/>
</dbReference>
<dbReference type="GO" id="GO:0006004">
    <property type="term" value="P:fucose metabolic process"/>
    <property type="evidence" value="ECO:0007669"/>
    <property type="project" value="TreeGrafter"/>
</dbReference>
<dbReference type="InterPro" id="IPR000421">
    <property type="entry name" value="FA58C"/>
</dbReference>
<dbReference type="EC" id="3.2.1.51" evidence="2"/>
<name>A0A4R3KQD8_9SPHI</name>
<gene>
    <name evidence="7" type="ORF">EDD80_11157</name>
</gene>
<accession>A0A4R3KQD8</accession>
<dbReference type="Gene3D" id="3.20.20.80">
    <property type="entry name" value="Glycosidases"/>
    <property type="match status" value="1"/>
</dbReference>
<protein>
    <recommendedName>
        <fullName evidence="2">alpha-L-fucosidase</fullName>
        <ecNumber evidence="2">3.2.1.51</ecNumber>
    </recommendedName>
</protein>
<dbReference type="Gene3D" id="2.60.120.260">
    <property type="entry name" value="Galactose-binding domain-like"/>
    <property type="match status" value="1"/>
</dbReference>
<keyword evidence="3" id="KW-0732">Signal</keyword>
<comment type="caution">
    <text evidence="7">The sequence shown here is derived from an EMBL/GenBank/DDBJ whole genome shotgun (WGS) entry which is preliminary data.</text>
</comment>
<keyword evidence="4" id="KW-0378">Hydrolase</keyword>
<dbReference type="EMBL" id="SMAD01000011">
    <property type="protein sequence ID" value="TCS85655.1"/>
    <property type="molecule type" value="Genomic_DNA"/>
</dbReference>
<keyword evidence="5" id="KW-0326">Glycosidase</keyword>
<evidence type="ECO:0000313" key="7">
    <source>
        <dbReference type="EMBL" id="TCS85655.1"/>
    </source>
</evidence>
<dbReference type="GO" id="GO:0005764">
    <property type="term" value="C:lysosome"/>
    <property type="evidence" value="ECO:0007669"/>
    <property type="project" value="TreeGrafter"/>
</dbReference>
<dbReference type="InterPro" id="IPR017853">
    <property type="entry name" value="GH"/>
</dbReference>
<dbReference type="GO" id="GO:0004560">
    <property type="term" value="F:alpha-L-fucosidase activity"/>
    <property type="evidence" value="ECO:0007669"/>
    <property type="project" value="InterPro"/>
</dbReference>
<evidence type="ECO:0000256" key="3">
    <source>
        <dbReference type="ARBA" id="ARBA00022729"/>
    </source>
</evidence>
<dbReference type="InterPro" id="IPR008979">
    <property type="entry name" value="Galactose-bd-like_sf"/>
</dbReference>
<dbReference type="SUPFAM" id="SSF51445">
    <property type="entry name" value="(Trans)glycosidases"/>
    <property type="match status" value="1"/>
</dbReference>
<comment type="similarity">
    <text evidence="1">Belongs to the glycosyl hydrolase 29 family.</text>
</comment>
<dbReference type="GO" id="GO:0016139">
    <property type="term" value="P:glycoside catabolic process"/>
    <property type="evidence" value="ECO:0007669"/>
    <property type="project" value="TreeGrafter"/>
</dbReference>
<dbReference type="SMART" id="SM00812">
    <property type="entry name" value="Alpha_L_fucos"/>
    <property type="match status" value="1"/>
</dbReference>
<feature type="domain" description="F5/8 type C" evidence="6">
    <location>
        <begin position="340"/>
        <end position="480"/>
    </location>
</feature>
<dbReference type="Pfam" id="PF01120">
    <property type="entry name" value="Alpha_L_fucos"/>
    <property type="match status" value="1"/>
</dbReference>
<dbReference type="PANTHER" id="PTHR10030:SF37">
    <property type="entry name" value="ALPHA-L-FUCOSIDASE-RELATED"/>
    <property type="match status" value="1"/>
</dbReference>
<proteinExistence type="inferred from homology"/>
<evidence type="ECO:0000259" key="6">
    <source>
        <dbReference type="PROSITE" id="PS50022"/>
    </source>
</evidence>
<dbReference type="SUPFAM" id="SSF49785">
    <property type="entry name" value="Galactose-binding domain-like"/>
    <property type="match status" value="1"/>
</dbReference>
<dbReference type="PANTHER" id="PTHR10030">
    <property type="entry name" value="ALPHA-L-FUCOSIDASE"/>
    <property type="match status" value="1"/>
</dbReference>
<dbReference type="RefSeq" id="WP_207910330.1">
    <property type="nucleotide sequence ID" value="NZ_CP042432.1"/>
</dbReference>
<evidence type="ECO:0000256" key="5">
    <source>
        <dbReference type="ARBA" id="ARBA00023295"/>
    </source>
</evidence>
<dbReference type="InterPro" id="IPR000933">
    <property type="entry name" value="Glyco_hydro_29"/>
</dbReference>
<organism evidence="7 8">
    <name type="scientific">Anseongella ginsenosidimutans</name>
    <dbReference type="NCBI Taxonomy" id="496056"/>
    <lineage>
        <taxon>Bacteria</taxon>
        <taxon>Pseudomonadati</taxon>
        <taxon>Bacteroidota</taxon>
        <taxon>Sphingobacteriia</taxon>
        <taxon>Sphingobacteriales</taxon>
        <taxon>Sphingobacteriaceae</taxon>
        <taxon>Anseongella</taxon>
    </lineage>
</organism>
<evidence type="ECO:0000313" key="8">
    <source>
        <dbReference type="Proteomes" id="UP000295807"/>
    </source>
</evidence>
<keyword evidence="8" id="KW-1185">Reference proteome</keyword>
<sequence>MSRKFLMFCCVMTVLASCKTTRQETAVNNQEISTEGLVLPSPQQVEWQQMEYYMFIHFGPNTFTDMEWGHGDEDPEVFNPTALDAEQWARVAKQAGMKGIIITAKHHDGFCLWPSKYSTHTVKESGWKDGKGDVLRELSAACKKYGLKMGVYLSPWDRNHPAYGTPEYNQVFVNMLTEVLTGYGDIFEVWFDGANGEGPNGKRQVYDWDLFNGTVHKYQPDALIFSDVGPGCRWIGNENGIAGETNWSTINTEGFEPGTKAPAREVLNQGQAEGRQWVPGEADVSIRPGWFFSPSTNDKVKSLEHLLDIYYSSVGRNANLLLNVPVNREGLIHPNDSARLMELRRNLDDTFDENLAENAKITSESGKTASLKKLTDGDFHTFWTPGKAATSASFTLDLGGVKEFNRLELQEYIAAGQRVKSFSIEIWDEQQQEFRELDRQTTIGYKRLLRFPNVKTSRVRINITDSKPGPVLSGLGLYLGTGF</sequence>
<evidence type="ECO:0000256" key="2">
    <source>
        <dbReference type="ARBA" id="ARBA00012662"/>
    </source>
</evidence>
<dbReference type="AlphaFoldDB" id="A0A4R3KQD8"/>
<dbReference type="Proteomes" id="UP000295807">
    <property type="component" value="Unassembled WGS sequence"/>
</dbReference>
<reference evidence="7 8" key="1">
    <citation type="submission" date="2019-03" db="EMBL/GenBank/DDBJ databases">
        <title>Genomic Encyclopedia of Type Strains, Phase IV (KMG-IV): sequencing the most valuable type-strain genomes for metagenomic binning, comparative biology and taxonomic classification.</title>
        <authorList>
            <person name="Goeker M."/>
        </authorList>
    </citation>
    <scope>NUCLEOTIDE SEQUENCE [LARGE SCALE GENOMIC DNA]</scope>
    <source>
        <strain evidence="7 8">DSM 21100</strain>
    </source>
</reference>
<dbReference type="InterPro" id="IPR057739">
    <property type="entry name" value="Glyco_hydro_29_N"/>
</dbReference>
<dbReference type="FunFam" id="3.20.20.80:FF:000052">
    <property type="entry name" value="Putative alpha-L-fucosidase 1"/>
    <property type="match status" value="1"/>
</dbReference>
<dbReference type="PROSITE" id="PS51257">
    <property type="entry name" value="PROKAR_LIPOPROTEIN"/>
    <property type="match status" value="1"/>
</dbReference>
<dbReference type="Pfam" id="PF00754">
    <property type="entry name" value="F5_F8_type_C"/>
    <property type="match status" value="1"/>
</dbReference>
<evidence type="ECO:0000256" key="4">
    <source>
        <dbReference type="ARBA" id="ARBA00022801"/>
    </source>
</evidence>
<evidence type="ECO:0000256" key="1">
    <source>
        <dbReference type="ARBA" id="ARBA00007951"/>
    </source>
</evidence>